<reference evidence="9 10" key="1">
    <citation type="submission" date="2014-10" db="EMBL/GenBank/DDBJ databases">
        <title>Draft genome of the hookworm Ancylostoma caninum.</title>
        <authorList>
            <person name="Mitreva M."/>
        </authorList>
    </citation>
    <scope>NUCLEOTIDE SEQUENCE [LARGE SCALE GENOMIC DNA]</scope>
    <source>
        <strain evidence="9 10">Baltimore</strain>
    </source>
</reference>
<dbReference type="PANTHER" id="PTHR21461">
    <property type="entry name" value="GLYCOSYLTRANSFERASE FAMILY 92 PROTEIN"/>
    <property type="match status" value="1"/>
</dbReference>
<feature type="non-terminal residue" evidence="9">
    <location>
        <position position="364"/>
    </location>
</feature>
<keyword evidence="4 8" id="KW-0808">Transferase</keyword>
<evidence type="ECO:0000256" key="4">
    <source>
        <dbReference type="ARBA" id="ARBA00022679"/>
    </source>
</evidence>
<dbReference type="Proteomes" id="UP000252519">
    <property type="component" value="Unassembled WGS sequence"/>
</dbReference>
<evidence type="ECO:0000313" key="9">
    <source>
        <dbReference type="EMBL" id="RCN37592.1"/>
    </source>
</evidence>
<dbReference type="OrthoDB" id="5801206at2759"/>
<evidence type="ECO:0000256" key="1">
    <source>
        <dbReference type="ARBA" id="ARBA00004167"/>
    </source>
</evidence>
<evidence type="ECO:0000256" key="3">
    <source>
        <dbReference type="ARBA" id="ARBA00022676"/>
    </source>
</evidence>
<evidence type="ECO:0000256" key="6">
    <source>
        <dbReference type="ARBA" id="ARBA00022989"/>
    </source>
</evidence>
<keyword evidence="5" id="KW-0812">Transmembrane</keyword>
<comment type="similarity">
    <text evidence="2 8">Belongs to the glycosyltransferase 92 family.</text>
</comment>
<dbReference type="GO" id="GO:0016757">
    <property type="term" value="F:glycosyltransferase activity"/>
    <property type="evidence" value="ECO:0007669"/>
    <property type="project" value="UniProtKB-UniRule"/>
</dbReference>
<protein>
    <recommendedName>
        <fullName evidence="8">Glycosyltransferase family 92 protein</fullName>
        <ecNumber evidence="8">2.4.1.-</ecNumber>
    </recommendedName>
</protein>
<dbReference type="Pfam" id="PF01697">
    <property type="entry name" value="Glyco_transf_92"/>
    <property type="match status" value="1"/>
</dbReference>
<evidence type="ECO:0000313" key="10">
    <source>
        <dbReference type="Proteomes" id="UP000252519"/>
    </source>
</evidence>
<comment type="caution">
    <text evidence="9">The sequence shown here is derived from an EMBL/GenBank/DDBJ whole genome shotgun (WGS) entry which is preliminary data.</text>
</comment>
<evidence type="ECO:0000256" key="2">
    <source>
        <dbReference type="ARBA" id="ARBA00007647"/>
    </source>
</evidence>
<accession>A0A368FZQ0</accession>
<proteinExistence type="inferred from homology"/>
<keyword evidence="10" id="KW-1185">Reference proteome</keyword>
<name>A0A368FZQ0_ANCCA</name>
<dbReference type="PANTHER" id="PTHR21461:SF40">
    <property type="entry name" value="GLYCOSYLTRANSFERASE FAMILY 92 PROTEIN"/>
    <property type="match status" value="1"/>
</dbReference>
<dbReference type="EC" id="2.4.1.-" evidence="8"/>
<dbReference type="GO" id="GO:0016020">
    <property type="term" value="C:membrane"/>
    <property type="evidence" value="ECO:0007669"/>
    <property type="project" value="UniProtKB-SubCell"/>
</dbReference>
<organism evidence="9 10">
    <name type="scientific">Ancylostoma caninum</name>
    <name type="common">Dog hookworm</name>
    <dbReference type="NCBI Taxonomy" id="29170"/>
    <lineage>
        <taxon>Eukaryota</taxon>
        <taxon>Metazoa</taxon>
        <taxon>Ecdysozoa</taxon>
        <taxon>Nematoda</taxon>
        <taxon>Chromadorea</taxon>
        <taxon>Rhabditida</taxon>
        <taxon>Rhabditina</taxon>
        <taxon>Rhabditomorpha</taxon>
        <taxon>Strongyloidea</taxon>
        <taxon>Ancylostomatidae</taxon>
        <taxon>Ancylostomatinae</taxon>
        <taxon>Ancylostoma</taxon>
    </lineage>
</organism>
<dbReference type="InterPro" id="IPR008166">
    <property type="entry name" value="Glyco_transf_92"/>
</dbReference>
<keyword evidence="6" id="KW-1133">Transmembrane helix</keyword>
<keyword evidence="7" id="KW-0472">Membrane</keyword>
<keyword evidence="3 8" id="KW-0328">Glycosyltransferase</keyword>
<dbReference type="EMBL" id="JOJR01000457">
    <property type="protein sequence ID" value="RCN37592.1"/>
    <property type="molecule type" value="Genomic_DNA"/>
</dbReference>
<evidence type="ECO:0000256" key="5">
    <source>
        <dbReference type="ARBA" id="ARBA00022692"/>
    </source>
</evidence>
<evidence type="ECO:0000256" key="7">
    <source>
        <dbReference type="ARBA" id="ARBA00023136"/>
    </source>
</evidence>
<evidence type="ECO:0000256" key="8">
    <source>
        <dbReference type="RuleBase" id="RU366017"/>
    </source>
</evidence>
<dbReference type="AlphaFoldDB" id="A0A368FZQ0"/>
<comment type="subcellular location">
    <subcellularLocation>
        <location evidence="1">Membrane</location>
        <topology evidence="1">Single-pass membrane protein</topology>
    </subcellularLocation>
</comment>
<sequence length="364" mass="42297">MNAQMKTAAAILHNRTANKTEFLPFAAYDYSDYTMVTTTADGHYGYCLRKFSLLCCCNEEFVFGIPVVCRYFDNTFKELGPQISSVVFPDLAVHCCSRSNAAYMTVTLSPTEKVVKYIKVTNRRARAYKYNMSVCLSALYGSEPKWMYLVQLFEHYKLQDVTHFYVYIQEIDEYSHKLLLDYEDTGEAELIYFDREDRRPVRDWQFVAVQDCVGRSRHESEFVTLQDLDELFMPAGNKTLLEYAREKMTGPVASIAVHPYIVVRTSNPPAMYEGQGALLQHFPALIFTNSSGKTTKFRIKPMFIPEKVIAVLVHWIYLFEPGYVTYNSSMDEVFLLHYRDLLVDRFFEKYKDRLISFGPFTSRP</sequence>
<dbReference type="GO" id="GO:0005737">
    <property type="term" value="C:cytoplasm"/>
    <property type="evidence" value="ECO:0007669"/>
    <property type="project" value="TreeGrafter"/>
</dbReference>
<gene>
    <name evidence="9" type="ORF">ANCCAN_16500</name>
</gene>